<organism evidence="1">
    <name type="scientific">marine metagenome</name>
    <dbReference type="NCBI Taxonomy" id="408172"/>
    <lineage>
        <taxon>unclassified sequences</taxon>
        <taxon>metagenomes</taxon>
        <taxon>ecological metagenomes</taxon>
    </lineage>
</organism>
<accession>A0A382PIQ4</accession>
<reference evidence="1" key="1">
    <citation type="submission" date="2018-05" db="EMBL/GenBank/DDBJ databases">
        <authorList>
            <person name="Lanie J.A."/>
            <person name="Ng W.-L."/>
            <person name="Kazmierczak K.M."/>
            <person name="Andrzejewski T.M."/>
            <person name="Davidsen T.M."/>
            <person name="Wayne K.J."/>
            <person name="Tettelin H."/>
            <person name="Glass J.I."/>
            <person name="Rusch D."/>
            <person name="Podicherti R."/>
            <person name="Tsui H.-C.T."/>
            <person name="Winkler M.E."/>
        </authorList>
    </citation>
    <scope>NUCLEOTIDE SEQUENCE</scope>
</reference>
<feature type="non-terminal residue" evidence="1">
    <location>
        <position position="1"/>
    </location>
</feature>
<gene>
    <name evidence="1" type="ORF">METZ01_LOCUS324675</name>
</gene>
<name>A0A382PIQ4_9ZZZZ</name>
<evidence type="ECO:0000313" key="1">
    <source>
        <dbReference type="EMBL" id="SVC71821.1"/>
    </source>
</evidence>
<dbReference type="EMBL" id="UINC01106864">
    <property type="protein sequence ID" value="SVC71821.1"/>
    <property type="molecule type" value="Genomic_DNA"/>
</dbReference>
<proteinExistence type="predicted"/>
<dbReference type="AlphaFoldDB" id="A0A382PIQ4"/>
<sequence length="37" mass="4093">GDNTTNTIIKARYLNGDIVNEASITVINFVEDIVVNR</sequence>
<protein>
    <submittedName>
        <fullName evidence="1">Uncharacterized protein</fullName>
    </submittedName>
</protein>